<dbReference type="Proteomes" id="UP000019102">
    <property type="component" value="Unassembled WGS sequence"/>
</dbReference>
<evidence type="ECO:0000313" key="4">
    <source>
        <dbReference type="EMBL" id="GAE91990.1"/>
    </source>
</evidence>
<proteinExistence type="inferred from homology"/>
<dbReference type="InterPro" id="IPR002678">
    <property type="entry name" value="DUF34/NIF3"/>
</dbReference>
<dbReference type="SUPFAM" id="SSF102705">
    <property type="entry name" value="NIF3 (NGG1p interacting factor 3)-like"/>
    <property type="match status" value="1"/>
</dbReference>
<gene>
    <name evidence="4" type="ORF">JCM21714_964</name>
</gene>
<evidence type="ECO:0000313" key="5">
    <source>
        <dbReference type="Proteomes" id="UP000019102"/>
    </source>
</evidence>
<dbReference type="RefSeq" id="WP_052000362.1">
    <property type="nucleotide sequence ID" value="NZ_BAVS01000002.1"/>
</dbReference>
<evidence type="ECO:0000256" key="2">
    <source>
        <dbReference type="ARBA" id="ARBA00022112"/>
    </source>
</evidence>
<dbReference type="eggNOG" id="COG0327">
    <property type="taxonomic scope" value="Bacteria"/>
</dbReference>
<feature type="binding site" evidence="3">
    <location>
        <position position="120"/>
    </location>
    <ligand>
        <name>a divalent metal cation</name>
        <dbReference type="ChEBI" id="CHEBI:60240"/>
        <label>1</label>
    </ligand>
</feature>
<evidence type="ECO:0000256" key="1">
    <source>
        <dbReference type="ARBA" id="ARBA00006964"/>
    </source>
</evidence>
<accession>W4VF29</accession>
<feature type="binding site" evidence="3">
    <location>
        <position position="116"/>
    </location>
    <ligand>
        <name>a divalent metal cation</name>
        <dbReference type="ChEBI" id="CHEBI:60240"/>
        <label>1</label>
    </ligand>
</feature>
<dbReference type="Pfam" id="PF01784">
    <property type="entry name" value="DUF34_NIF3"/>
    <property type="match status" value="1"/>
</dbReference>
<dbReference type="AlphaFoldDB" id="W4VF29"/>
<comment type="similarity">
    <text evidence="1">Belongs to the GTP cyclohydrolase I type 2/NIF3 family.</text>
</comment>
<evidence type="ECO:0000256" key="3">
    <source>
        <dbReference type="PIRSR" id="PIRSR602678-1"/>
    </source>
</evidence>
<comment type="caution">
    <text evidence="4">The sequence shown here is derived from an EMBL/GenBank/DDBJ whole genome shotgun (WGS) entry which is preliminary data.</text>
</comment>
<keyword evidence="3" id="KW-0479">Metal-binding</keyword>
<protein>
    <recommendedName>
        <fullName evidence="2">GTP cyclohydrolase 1 type 2 homolog</fullName>
    </recommendedName>
</protein>
<sequence>MQGMISALGWSSFVKENFSSYSIFEIPEQTLLQVVQSIKRQLHLKSIRYVGNLSTNISKVGICVGYRGSGTITIPIFTEEDADLVIYGEGPEWETPEFIRDAMAMKRNKAAIILGHLESEEPGMAYLSDYISKIYPCLPVEFLPTENCIKTL</sequence>
<keyword evidence="5" id="KW-1185">Reference proteome</keyword>
<organism evidence="4 5">
    <name type="scientific">Gracilibacillus boraciitolerans JCM 21714</name>
    <dbReference type="NCBI Taxonomy" id="1298598"/>
    <lineage>
        <taxon>Bacteria</taxon>
        <taxon>Bacillati</taxon>
        <taxon>Bacillota</taxon>
        <taxon>Bacilli</taxon>
        <taxon>Bacillales</taxon>
        <taxon>Bacillaceae</taxon>
        <taxon>Gracilibacillus</taxon>
    </lineage>
</organism>
<dbReference type="EMBL" id="BAVS01000002">
    <property type="protein sequence ID" value="GAE91990.1"/>
    <property type="molecule type" value="Genomic_DNA"/>
</dbReference>
<dbReference type="InterPro" id="IPR036069">
    <property type="entry name" value="DUF34/NIF3_sf"/>
</dbReference>
<dbReference type="GO" id="GO:0046872">
    <property type="term" value="F:metal ion binding"/>
    <property type="evidence" value="ECO:0007669"/>
    <property type="project" value="UniProtKB-KW"/>
</dbReference>
<dbReference type="Gene3D" id="3.40.1390.30">
    <property type="entry name" value="NIF3 (NGG1p interacting factor 3)-like"/>
    <property type="match status" value="1"/>
</dbReference>
<reference evidence="4 5" key="1">
    <citation type="journal article" date="2014" name="Genome Announc.">
        <title>Draft Genome Sequence of the Boron-Tolerant and Moderately Halotolerant Bacterium Gracilibacillus boraciitolerans JCM 21714T.</title>
        <authorList>
            <person name="Ahmed I."/>
            <person name="Oshima K."/>
            <person name="Suda W."/>
            <person name="Kitamura K."/>
            <person name="Iida T."/>
            <person name="Ohmori Y."/>
            <person name="Fujiwara T."/>
            <person name="Hattori M."/>
            <person name="Ohkuma M."/>
        </authorList>
    </citation>
    <scope>NUCLEOTIDE SEQUENCE [LARGE SCALE GENOMIC DNA]</scope>
    <source>
        <strain evidence="4 5">JCM 21714</strain>
    </source>
</reference>
<name>W4VF29_9BACI</name>
<dbReference type="STRING" id="1298598.JCM21714_964"/>